<evidence type="ECO:0000313" key="1">
    <source>
        <dbReference type="EMBL" id="CAE7023477.1"/>
    </source>
</evidence>
<gene>
    <name evidence="1" type="ORF">SNAT2548_LOCUS3020</name>
</gene>
<organism evidence="1 2">
    <name type="scientific">Symbiodinium natans</name>
    <dbReference type="NCBI Taxonomy" id="878477"/>
    <lineage>
        <taxon>Eukaryota</taxon>
        <taxon>Sar</taxon>
        <taxon>Alveolata</taxon>
        <taxon>Dinophyceae</taxon>
        <taxon>Suessiales</taxon>
        <taxon>Symbiodiniaceae</taxon>
        <taxon>Symbiodinium</taxon>
    </lineage>
</organism>
<protein>
    <submittedName>
        <fullName evidence="1">Uncharacterized protein</fullName>
    </submittedName>
</protein>
<name>A0A812IA75_9DINO</name>
<comment type="caution">
    <text evidence="1">The sequence shown here is derived from an EMBL/GenBank/DDBJ whole genome shotgun (WGS) entry which is preliminary data.</text>
</comment>
<evidence type="ECO:0000313" key="2">
    <source>
        <dbReference type="Proteomes" id="UP000604046"/>
    </source>
</evidence>
<keyword evidence="2" id="KW-1185">Reference proteome</keyword>
<dbReference type="OrthoDB" id="440925at2759"/>
<sequence>MPKVREALGIQEPKLVIWLVPSLLGRSYWKGRSRLKEFLPTKTVPELPGNEEKVERQLNIIARDVLLPVAMQTNALLVGSPTGVLDAGSCGERMYGADPVLWPRHRLVEGAAAYVVFECLDEKGFLDPRAAVQFENIFVSSLRSTLPVLGLWTGGDMNVLKYEALNCVTNGIPLVLLDGRPDHLPARKSEDGGPDDTPLVLVEENPGAAANSATRLDVEKASERLRLHAEALNSLNLFDTHVGSALAGIRAALKNKVKEQRVDKHLWLYDAVIKATVQSHHERGDANPEDHAHEDEDVSTATAIFTDYVADQVFKDFSVDK</sequence>
<dbReference type="EMBL" id="CAJNDS010000181">
    <property type="protein sequence ID" value="CAE7023477.1"/>
    <property type="molecule type" value="Genomic_DNA"/>
</dbReference>
<reference evidence="1" key="1">
    <citation type="submission" date="2021-02" db="EMBL/GenBank/DDBJ databases">
        <authorList>
            <person name="Dougan E. K."/>
            <person name="Rhodes N."/>
            <person name="Thang M."/>
            <person name="Chan C."/>
        </authorList>
    </citation>
    <scope>NUCLEOTIDE SEQUENCE</scope>
</reference>
<proteinExistence type="predicted"/>
<accession>A0A812IA75</accession>
<dbReference type="AlphaFoldDB" id="A0A812IA75"/>
<dbReference type="Proteomes" id="UP000604046">
    <property type="component" value="Unassembled WGS sequence"/>
</dbReference>